<keyword evidence="17" id="KW-0808">Transferase</keyword>
<dbReference type="SUPFAM" id="SSF111321">
    <property type="entry name" value="AF1104-like"/>
    <property type="match status" value="1"/>
</dbReference>
<dbReference type="FunFam" id="3.30.420.510:FF:000002">
    <property type="entry name" value="Pantothenate kinase 4"/>
    <property type="match status" value="1"/>
</dbReference>
<evidence type="ECO:0000256" key="5">
    <source>
        <dbReference type="ARBA" id="ARBA00022596"/>
    </source>
</evidence>
<dbReference type="FunFam" id="3.40.50.10880:FF:000001">
    <property type="entry name" value="Pantothenate kinase 4"/>
    <property type="match status" value="1"/>
</dbReference>
<dbReference type="Proteomes" id="UP000242188">
    <property type="component" value="Unassembled WGS sequence"/>
</dbReference>
<evidence type="ECO:0000256" key="2">
    <source>
        <dbReference type="ARBA" id="ARBA00001967"/>
    </source>
</evidence>
<evidence type="ECO:0000259" key="16">
    <source>
        <dbReference type="Pfam" id="PF01937"/>
    </source>
</evidence>
<dbReference type="STRING" id="6573.A0A210Q254"/>
<evidence type="ECO:0000256" key="8">
    <source>
        <dbReference type="ARBA" id="ARBA00022801"/>
    </source>
</evidence>
<dbReference type="OrthoDB" id="498611at2759"/>
<evidence type="ECO:0000256" key="9">
    <source>
        <dbReference type="ARBA" id="ARBA00022840"/>
    </source>
</evidence>
<dbReference type="NCBIfam" id="TIGR00555">
    <property type="entry name" value="panK_eukar"/>
    <property type="match status" value="1"/>
</dbReference>
<reference evidence="17 18" key="1">
    <citation type="journal article" date="2017" name="Nat. Ecol. Evol.">
        <title>Scallop genome provides insights into evolution of bilaterian karyotype and development.</title>
        <authorList>
            <person name="Wang S."/>
            <person name="Zhang J."/>
            <person name="Jiao W."/>
            <person name="Li J."/>
            <person name="Xun X."/>
            <person name="Sun Y."/>
            <person name="Guo X."/>
            <person name="Huan P."/>
            <person name="Dong B."/>
            <person name="Zhang L."/>
            <person name="Hu X."/>
            <person name="Sun X."/>
            <person name="Wang J."/>
            <person name="Zhao C."/>
            <person name="Wang Y."/>
            <person name="Wang D."/>
            <person name="Huang X."/>
            <person name="Wang R."/>
            <person name="Lv J."/>
            <person name="Li Y."/>
            <person name="Zhang Z."/>
            <person name="Liu B."/>
            <person name="Lu W."/>
            <person name="Hui Y."/>
            <person name="Liang J."/>
            <person name="Zhou Z."/>
            <person name="Hou R."/>
            <person name="Li X."/>
            <person name="Liu Y."/>
            <person name="Li H."/>
            <person name="Ning X."/>
            <person name="Lin Y."/>
            <person name="Zhao L."/>
            <person name="Xing Q."/>
            <person name="Dou J."/>
            <person name="Li Y."/>
            <person name="Mao J."/>
            <person name="Guo H."/>
            <person name="Dou H."/>
            <person name="Li T."/>
            <person name="Mu C."/>
            <person name="Jiang W."/>
            <person name="Fu Q."/>
            <person name="Fu X."/>
            <person name="Miao Y."/>
            <person name="Liu J."/>
            <person name="Yu Q."/>
            <person name="Li R."/>
            <person name="Liao H."/>
            <person name="Li X."/>
            <person name="Kong Y."/>
            <person name="Jiang Z."/>
            <person name="Chourrout D."/>
            <person name="Li R."/>
            <person name="Bao Z."/>
        </authorList>
    </citation>
    <scope>NUCLEOTIDE SEQUENCE [LARGE SCALE GENOMIC DNA]</scope>
    <source>
        <strain evidence="17 18">PY_sf001</strain>
    </source>
</reference>
<keyword evidence="7" id="KW-0547">Nucleotide-binding</keyword>
<dbReference type="Gene3D" id="3.30.420.510">
    <property type="match status" value="1"/>
</dbReference>
<dbReference type="PANTHER" id="PTHR12280">
    <property type="entry name" value="PANTOTHENATE KINASE"/>
    <property type="match status" value="1"/>
</dbReference>
<accession>A0A210Q254</accession>
<dbReference type="Gene3D" id="1.20.1700.10">
    <property type="entry name" value="AF1104-like"/>
    <property type="match status" value="1"/>
</dbReference>
<evidence type="ECO:0000313" key="18">
    <source>
        <dbReference type="Proteomes" id="UP000242188"/>
    </source>
</evidence>
<dbReference type="GO" id="GO:0005829">
    <property type="term" value="C:cytosol"/>
    <property type="evidence" value="ECO:0007669"/>
    <property type="project" value="TreeGrafter"/>
</dbReference>
<dbReference type="GO" id="GO:0016787">
    <property type="term" value="F:hydrolase activity"/>
    <property type="evidence" value="ECO:0007669"/>
    <property type="project" value="UniProtKB-KW"/>
</dbReference>
<comment type="caution">
    <text evidence="17">The sequence shown here is derived from an EMBL/GenBank/DDBJ whole genome shotgun (WGS) entry which is preliminary data.</text>
</comment>
<keyword evidence="11" id="KW-0944">Nitration</keyword>
<dbReference type="AlphaFoldDB" id="A0A210Q254"/>
<feature type="domain" description="Damage-control phosphatase ARMT1-like metal-binding" evidence="16">
    <location>
        <begin position="469"/>
        <end position="760"/>
    </location>
</feature>
<dbReference type="Gene3D" id="1.10.285.20">
    <property type="entry name" value="Uncharacterised protein PF01937, DUF89, domain 2"/>
    <property type="match status" value="1"/>
</dbReference>
<keyword evidence="8" id="KW-0378">Hydrolase</keyword>
<comment type="function">
    <text evidence="15">Phosphatase which shows a preference for 4'-phosphopantetheine and its oxidatively damaged forms (sulfonate or S-sulfonate), providing strong indirect evidence that the phosphatase activity pre-empts damage in the coenzyme A (CoA) pathway. Hydrolyzing excess 4'-phosphopantetheine could constitute a directed overflow mechanism to prevent its oxidation to the S-sulfonate, sulfonate, or other forms. Hydrolyzing 4'-phosphopantetheine sulfonate or S-sulfonate would forestall their conversion to inactive forms of CoA and acyl carrier protein. May play a role in the physiological regulation of CoA intracellular levels.</text>
</comment>
<evidence type="ECO:0000256" key="3">
    <source>
        <dbReference type="ARBA" id="ARBA00011388"/>
    </source>
</evidence>
<dbReference type="Pfam" id="PF01937">
    <property type="entry name" value="ARMT1-like_dom"/>
    <property type="match status" value="1"/>
</dbReference>
<dbReference type="Gene3D" id="3.30.420.40">
    <property type="match status" value="1"/>
</dbReference>
<dbReference type="GO" id="GO:0005634">
    <property type="term" value="C:nucleus"/>
    <property type="evidence" value="ECO:0007669"/>
    <property type="project" value="TreeGrafter"/>
</dbReference>
<dbReference type="InterPro" id="IPR002791">
    <property type="entry name" value="ARMT1-like_metal-bd"/>
</dbReference>
<evidence type="ECO:0000256" key="4">
    <source>
        <dbReference type="ARBA" id="ARBA00019490"/>
    </source>
</evidence>
<keyword evidence="5" id="KW-0533">Nickel</keyword>
<dbReference type="FunFam" id="3.30.420.40:FF:000067">
    <property type="entry name" value="Pantothenate kinase 4"/>
    <property type="match status" value="1"/>
</dbReference>
<dbReference type="Gene3D" id="3.40.50.10880">
    <property type="entry name" value="Uncharacterised protein PF01937, DUF89, domain 3"/>
    <property type="match status" value="1"/>
</dbReference>
<comment type="catalytic activity">
    <reaction evidence="13">
        <text>(R)-4'-phospho-S-sulfopantetheine + H2O = (R)-S-sulfopantetheine + phosphate</text>
        <dbReference type="Rhea" id="RHEA:68340"/>
        <dbReference type="ChEBI" id="CHEBI:15377"/>
        <dbReference type="ChEBI" id="CHEBI:43474"/>
        <dbReference type="ChEBI" id="CHEBI:177302"/>
        <dbReference type="ChEBI" id="CHEBI:177303"/>
    </reaction>
    <physiologicalReaction direction="left-to-right" evidence="13">
        <dbReference type="Rhea" id="RHEA:68341"/>
    </physiologicalReaction>
</comment>
<evidence type="ECO:0000313" key="17">
    <source>
        <dbReference type="EMBL" id="OWF42814.1"/>
    </source>
</evidence>
<evidence type="ECO:0000256" key="12">
    <source>
        <dbReference type="ARBA" id="ARBA00023211"/>
    </source>
</evidence>
<dbReference type="InterPro" id="IPR036075">
    <property type="entry name" value="ARMT-1-like_metal-bd_sf"/>
</dbReference>
<dbReference type="CDD" id="cd24123">
    <property type="entry name" value="ASKHA_NBD_PanK-II_Pank4"/>
    <property type="match status" value="1"/>
</dbReference>
<keyword evidence="17" id="KW-0418">Kinase</keyword>
<gene>
    <name evidence="17" type="ORF">KP79_PYT20058</name>
</gene>
<keyword evidence="12" id="KW-0464">Manganese</keyword>
<organism evidence="17 18">
    <name type="scientific">Mizuhopecten yessoensis</name>
    <name type="common">Japanese scallop</name>
    <name type="synonym">Patinopecten yessoensis</name>
    <dbReference type="NCBI Taxonomy" id="6573"/>
    <lineage>
        <taxon>Eukaryota</taxon>
        <taxon>Metazoa</taxon>
        <taxon>Spiralia</taxon>
        <taxon>Lophotrochozoa</taxon>
        <taxon>Mollusca</taxon>
        <taxon>Bivalvia</taxon>
        <taxon>Autobranchia</taxon>
        <taxon>Pteriomorphia</taxon>
        <taxon>Pectinida</taxon>
        <taxon>Pectinoidea</taxon>
        <taxon>Pectinidae</taxon>
        <taxon>Mizuhopecten</taxon>
    </lineage>
</organism>
<evidence type="ECO:0000256" key="6">
    <source>
        <dbReference type="ARBA" id="ARBA00022723"/>
    </source>
</evidence>
<comment type="cofactor">
    <cofactor evidence="1">
        <name>Mn(2+)</name>
        <dbReference type="ChEBI" id="CHEBI:29035"/>
    </cofactor>
</comment>
<evidence type="ECO:0000256" key="14">
    <source>
        <dbReference type="ARBA" id="ARBA00032948"/>
    </source>
</evidence>
<dbReference type="InterPro" id="IPR004567">
    <property type="entry name" value="Type_II_PanK"/>
</dbReference>
<dbReference type="EMBL" id="NEDP02005220">
    <property type="protein sequence ID" value="OWF42814.1"/>
    <property type="molecule type" value="Genomic_DNA"/>
</dbReference>
<evidence type="ECO:0000256" key="10">
    <source>
        <dbReference type="ARBA" id="ARBA00022993"/>
    </source>
</evidence>
<name>A0A210Q254_MIZYE</name>
<dbReference type="PANTHER" id="PTHR12280:SF20">
    <property type="entry name" value="4'-PHOSPHOPANTETHEINE PHOSPHATASE"/>
    <property type="match status" value="1"/>
</dbReference>
<comment type="cofactor">
    <cofactor evidence="2">
        <name>Ni(2+)</name>
        <dbReference type="ChEBI" id="CHEBI:49786"/>
    </cofactor>
</comment>
<keyword evidence="9" id="KW-0067">ATP-binding</keyword>
<proteinExistence type="predicted"/>
<evidence type="ECO:0000256" key="7">
    <source>
        <dbReference type="ARBA" id="ARBA00022741"/>
    </source>
</evidence>
<evidence type="ECO:0000256" key="15">
    <source>
        <dbReference type="ARBA" id="ARBA00046055"/>
    </source>
</evidence>
<sequence>MAQNDCQKSYAVSISLPDEQVFRNLKNAKHFAIDIGGSLAKLAYSSTLQRRTSLVFEDLCELEGAGSIYQVSEEDEFTNRLHFVKFETRLIETCLDFIQRHLKGSPMKDKVIKATGGGAHKYRNLINSKLGVQIDKEDEMQCLIQGCNFLLQNIPDEAFSYHRHAEPEYKFQGVNHNVFPYLLVNIGSGVSLIKVDSETKFERIGGTSNGGGTFWGLGSLLTKAKTFDELLELAEKGDHREVDMLVKDIYGGEYSSIGLTGDVIASSFGKATQPHKDQESSFKEEDIARSLLLSISNDIGQIACLHARMHGLTKIYFGGYFIRGHPLTMRTITFAINFWSKDEIQPLFLRHEGYLGAIGAFLRGAEESDESGSQSYTWGENYARSSGLSSTQHSSVNWKRTRSSTFDMLELDKVNARDHCPVLLDPDTYNPDMVDLTKDTDAREYWLDCFSNTVDKTKGLAIKSQINSPDAEERADKFKASYLERLNELKENPCAYGLLTVRFLLDTSSHLLRDFLFTDPYSQQKQTENELALRSLPDRLNFLDSISETDRALDLARGLMAGNVFDWGAKEIVKIIESGQDFGFSEALDKVEARPWLCDCFDAWFERLNKAPPHQCAVVFCDNSGADIILGLFPFVRDLLTRGTKVILCANSRPTLNDVTFNELTILVKRVSEICPIIDKALKENRLMPMESGQESPCLDLRLVDQSLVKAMVREKTDLVVIEGMGRAVHTNFDARFSCESLKVAILKNKWLANKFGGEMFSVIFKYENPVSGDSRDSRDRDS</sequence>
<evidence type="ECO:0000256" key="11">
    <source>
        <dbReference type="ARBA" id="ARBA00023074"/>
    </source>
</evidence>
<dbReference type="GO" id="GO:0046872">
    <property type="term" value="F:metal ion binding"/>
    <property type="evidence" value="ECO:0007669"/>
    <property type="project" value="UniProtKB-KW"/>
</dbReference>
<evidence type="ECO:0000256" key="1">
    <source>
        <dbReference type="ARBA" id="ARBA00001936"/>
    </source>
</evidence>
<dbReference type="GO" id="GO:0005524">
    <property type="term" value="F:ATP binding"/>
    <property type="evidence" value="ECO:0007669"/>
    <property type="project" value="UniProtKB-KW"/>
</dbReference>
<keyword evidence="6" id="KW-0479">Metal-binding</keyword>
<dbReference type="GO" id="GO:0004594">
    <property type="term" value="F:pantothenate kinase activity"/>
    <property type="evidence" value="ECO:0007669"/>
    <property type="project" value="TreeGrafter"/>
</dbReference>
<keyword evidence="10" id="KW-0173">Coenzyme A biosynthesis</keyword>
<protein>
    <recommendedName>
        <fullName evidence="4">4'-phosphopantetheine phosphatase</fullName>
    </recommendedName>
    <alternativeName>
        <fullName evidence="14">Inactive pantothenic acid kinase 4</fullName>
    </alternativeName>
</protein>
<dbReference type="GO" id="GO:0015937">
    <property type="term" value="P:coenzyme A biosynthetic process"/>
    <property type="evidence" value="ECO:0007669"/>
    <property type="project" value="UniProtKB-KW"/>
</dbReference>
<dbReference type="SUPFAM" id="SSF53067">
    <property type="entry name" value="Actin-like ATPase domain"/>
    <property type="match status" value="2"/>
</dbReference>
<dbReference type="InterPro" id="IPR035073">
    <property type="entry name" value="At2g17340_3_helix_bundle"/>
</dbReference>
<keyword evidence="18" id="KW-1185">Reference proteome</keyword>
<comment type="subunit">
    <text evidence="3">Homodimer. Interacts with PKM.</text>
</comment>
<evidence type="ECO:0000256" key="13">
    <source>
        <dbReference type="ARBA" id="ARBA00029347"/>
    </source>
</evidence>
<dbReference type="Pfam" id="PF03630">
    <property type="entry name" value="Fumble"/>
    <property type="match status" value="1"/>
</dbReference>
<dbReference type="InterPro" id="IPR043129">
    <property type="entry name" value="ATPase_NBD"/>
</dbReference>